<dbReference type="GO" id="GO:0016765">
    <property type="term" value="F:transferase activity, transferring alkyl or aryl (other than methyl) groups"/>
    <property type="evidence" value="ECO:0007669"/>
    <property type="project" value="UniProtKB-UniRule"/>
</dbReference>
<evidence type="ECO:0000313" key="5">
    <source>
        <dbReference type="Proteomes" id="UP000010290"/>
    </source>
</evidence>
<feature type="active site" description="S-selanylcysteine intermediate" evidence="2">
    <location>
        <position position="97"/>
    </location>
</feature>
<dbReference type="Gene3D" id="3.40.250.10">
    <property type="entry name" value="Rhodanese-like domain"/>
    <property type="match status" value="1"/>
</dbReference>
<dbReference type="NCBIfam" id="NF008749">
    <property type="entry name" value="PRK11784.1-1"/>
    <property type="match status" value="1"/>
</dbReference>
<dbReference type="SMART" id="SM00450">
    <property type="entry name" value="RHOD"/>
    <property type="match status" value="1"/>
</dbReference>
<dbReference type="PATRIC" id="fig|1141660.3.peg.1890"/>
<dbReference type="Proteomes" id="UP000010290">
    <property type="component" value="Chromosome"/>
</dbReference>
<dbReference type="SUPFAM" id="SSF52821">
    <property type="entry name" value="Rhodanese/Cell cycle control phosphatase"/>
    <property type="match status" value="1"/>
</dbReference>
<comment type="function">
    <text evidence="2">Involved in the post-transcriptional modification of the uridine at the wobble position (U34) of tRNA(Lys), tRNA(Glu) and tRNA(Gln). Catalyzes the conversion of 2-thiouridine (S2U-RNA) to 2-selenouridine (Se2U-RNA). Acts in a two-step process involving geranylation of 2-thiouridine (S2U) to S-geranyl-2-thiouridine (geS2U) and subsequent selenation of the latter derivative to 2-selenouridine (Se2U) in the tRNA chain.</text>
</comment>
<comment type="similarity">
    <text evidence="2">Belongs to the SelU family.</text>
</comment>
<comment type="subunit">
    <text evidence="2">Monomer.</text>
</comment>
<dbReference type="RefSeq" id="WP_008915707.1">
    <property type="nucleotide sequence ID" value="NZ_CM001773.1"/>
</dbReference>
<dbReference type="GO" id="GO:0002098">
    <property type="term" value="P:tRNA wobble uridine modification"/>
    <property type="evidence" value="ECO:0007669"/>
    <property type="project" value="UniProtKB-UniRule"/>
</dbReference>
<evidence type="ECO:0000313" key="4">
    <source>
        <dbReference type="EMBL" id="EKT57598.1"/>
    </source>
</evidence>
<dbReference type="InterPro" id="IPR001763">
    <property type="entry name" value="Rhodanese-like_dom"/>
</dbReference>
<reference evidence="4 5" key="1">
    <citation type="journal article" date="2012" name="BMC Genomics">
        <title>Comparative genomics of bacteria in the genus Providencia isolated from wild Drosophila melanogaster.</title>
        <authorList>
            <person name="Galac M.R."/>
            <person name="Lazzaro B.P."/>
        </authorList>
    </citation>
    <scope>NUCLEOTIDE SEQUENCE [LARGE SCALE GENOMIC DNA]</scope>
    <source>
        <strain evidence="4 5">DSM 19967</strain>
    </source>
</reference>
<keyword evidence="2" id="KW-0808">Transferase</keyword>
<dbReference type="InterPro" id="IPR036873">
    <property type="entry name" value="Rhodanese-like_dom_sf"/>
</dbReference>
<dbReference type="InterPro" id="IPR017582">
    <property type="entry name" value="SelU"/>
</dbReference>
<comment type="caution">
    <text evidence="4">The sequence shown here is derived from an EMBL/GenBank/DDBJ whole genome shotgun (WGS) entry which is preliminary data.</text>
</comment>
<dbReference type="InterPro" id="IPR058840">
    <property type="entry name" value="AAA_SelU"/>
</dbReference>
<dbReference type="PANTHER" id="PTHR30401">
    <property type="entry name" value="TRNA 2-SELENOURIDINE SYNTHASE"/>
    <property type="match status" value="1"/>
</dbReference>
<comment type="catalytic activity">
    <reaction evidence="2">
        <text>5-methylaminomethyl-2-thiouridine(34) in tRNA + selenophosphate + (2E)-geranyl diphosphate + H2O + H(+) = 5-methylaminomethyl-2-selenouridine(34) in tRNA + (2E)-thiogeraniol + phosphate + diphosphate</text>
        <dbReference type="Rhea" id="RHEA:42716"/>
        <dbReference type="Rhea" id="RHEA-COMP:10195"/>
        <dbReference type="Rhea" id="RHEA-COMP:10196"/>
        <dbReference type="ChEBI" id="CHEBI:15377"/>
        <dbReference type="ChEBI" id="CHEBI:15378"/>
        <dbReference type="ChEBI" id="CHEBI:16144"/>
        <dbReference type="ChEBI" id="CHEBI:33019"/>
        <dbReference type="ChEBI" id="CHEBI:43474"/>
        <dbReference type="ChEBI" id="CHEBI:58057"/>
        <dbReference type="ChEBI" id="CHEBI:74455"/>
        <dbReference type="ChEBI" id="CHEBI:82743"/>
        <dbReference type="ChEBI" id="CHEBI:143703"/>
        <dbReference type="EC" id="2.9.1.3"/>
    </reaction>
</comment>
<dbReference type="EMBL" id="AKKN01000008">
    <property type="protein sequence ID" value="EKT57598.1"/>
    <property type="molecule type" value="Genomic_DNA"/>
</dbReference>
<comment type="catalytic activity">
    <reaction evidence="2">
        <text>5-methylaminomethyl-2-thiouridine(34) in tRNA + (2E)-geranyl diphosphate = 5-methylaminomethyl-S-(2E)-geranyl-thiouridine(34) in tRNA + diphosphate</text>
        <dbReference type="Rhea" id="RHEA:14085"/>
        <dbReference type="Rhea" id="RHEA-COMP:10195"/>
        <dbReference type="Rhea" id="RHEA-COMP:14654"/>
        <dbReference type="ChEBI" id="CHEBI:33019"/>
        <dbReference type="ChEBI" id="CHEBI:58057"/>
        <dbReference type="ChEBI" id="CHEBI:74455"/>
        <dbReference type="ChEBI" id="CHEBI:140632"/>
    </reaction>
</comment>
<dbReference type="GO" id="GO:0043828">
    <property type="term" value="F:tRNA 2-selenouridine synthase activity"/>
    <property type="evidence" value="ECO:0007669"/>
    <property type="project" value="UniProtKB-EC"/>
</dbReference>
<keyword evidence="5" id="KW-1185">Reference proteome</keyword>
<dbReference type="PROSITE" id="PS50206">
    <property type="entry name" value="RHODANESE_3"/>
    <property type="match status" value="1"/>
</dbReference>
<evidence type="ECO:0000256" key="1">
    <source>
        <dbReference type="ARBA" id="ARBA00023266"/>
    </source>
</evidence>
<dbReference type="PANTHER" id="PTHR30401:SF0">
    <property type="entry name" value="TRNA 2-SELENOURIDINE SYNTHASE"/>
    <property type="match status" value="1"/>
</dbReference>
<sequence length="362" mass="41268">MELLPSTQNLHQILTQDIPIIDVRAPIEFAQGSLPSAINLPLMSNEERAAVGTCYKQQGSQQAVSLGHKLVSGDTRTKRLNDWQTACRLFPNGYLCCARGGMRSHIVQEWLKDIGIEYPLIIGGYKALRKTTIESINQLVQREIILIGGCTGNGKTIMVRGRSDGIDLEGIARHRGSSFGRTLENQLSQATFENHLAIKMLKKSPQHTRWILEDEGKAIGANSIPENLRLQMAQAPLVIVDDPFDYRLERLKEEYFDRMTNDFLAAYGEEQGWLAYSEYLHHGLSAIRKRLGSQRATELIQLLDLALNEQKKGASTEVHFSWLTPLLKEYYDPMYNYQLSKKQERILFRGRYHEVITWLDNH</sequence>
<comment type="catalytic activity">
    <reaction evidence="2">
        <text>5-methylaminomethyl-S-(2E)-geranyl-thiouridine(34) in tRNA + selenophosphate + H(+) = 5-methylaminomethyl-2-(Se-phospho)selenouridine(34) in tRNA + (2E)-thiogeraniol</text>
        <dbReference type="Rhea" id="RHEA:60172"/>
        <dbReference type="Rhea" id="RHEA-COMP:14654"/>
        <dbReference type="Rhea" id="RHEA-COMP:15523"/>
        <dbReference type="ChEBI" id="CHEBI:15378"/>
        <dbReference type="ChEBI" id="CHEBI:16144"/>
        <dbReference type="ChEBI" id="CHEBI:140632"/>
        <dbReference type="ChEBI" id="CHEBI:143702"/>
        <dbReference type="ChEBI" id="CHEBI:143703"/>
    </reaction>
</comment>
<evidence type="ECO:0000256" key="2">
    <source>
        <dbReference type="HAMAP-Rule" id="MF_01622"/>
    </source>
</evidence>
<comment type="catalytic activity">
    <reaction evidence="2">
        <text>5-methylaminomethyl-2-(Se-phospho)selenouridine(34) in tRNA + H2O = 5-methylaminomethyl-2-selenouridine(34) in tRNA + phosphate</text>
        <dbReference type="Rhea" id="RHEA:60176"/>
        <dbReference type="Rhea" id="RHEA-COMP:10196"/>
        <dbReference type="Rhea" id="RHEA-COMP:15523"/>
        <dbReference type="ChEBI" id="CHEBI:15377"/>
        <dbReference type="ChEBI" id="CHEBI:43474"/>
        <dbReference type="ChEBI" id="CHEBI:82743"/>
        <dbReference type="ChEBI" id="CHEBI:143702"/>
    </reaction>
</comment>
<dbReference type="HOGENOM" id="CLU_043456_1_0_6"/>
<organism evidence="4 5">
    <name type="scientific">Providencia sneebia DSM 19967</name>
    <dbReference type="NCBI Taxonomy" id="1141660"/>
    <lineage>
        <taxon>Bacteria</taxon>
        <taxon>Pseudomonadati</taxon>
        <taxon>Pseudomonadota</taxon>
        <taxon>Gammaproteobacteria</taxon>
        <taxon>Enterobacterales</taxon>
        <taxon>Morganellaceae</taxon>
        <taxon>Providencia</taxon>
    </lineage>
</organism>
<dbReference type="HAMAP" id="MF_01622">
    <property type="entry name" value="tRNA_sel_U_synth"/>
    <property type="match status" value="1"/>
</dbReference>
<dbReference type="NCBIfam" id="TIGR03167">
    <property type="entry name" value="tRNA_sel_U_synt"/>
    <property type="match status" value="1"/>
</dbReference>
<dbReference type="EC" id="2.9.1.3" evidence="2"/>
<dbReference type="Pfam" id="PF26341">
    <property type="entry name" value="AAA_SelU"/>
    <property type="match status" value="1"/>
</dbReference>
<accession>K8WAB3</accession>
<protein>
    <recommendedName>
        <fullName evidence="2">tRNA 2-selenouridine synthase</fullName>
        <ecNumber evidence="2">2.9.1.3</ecNumber>
    </recommendedName>
</protein>
<evidence type="ECO:0000259" key="3">
    <source>
        <dbReference type="PROSITE" id="PS50206"/>
    </source>
</evidence>
<dbReference type="AlphaFoldDB" id="K8WAB3"/>
<dbReference type="CDD" id="cd01520">
    <property type="entry name" value="RHOD_YbbB"/>
    <property type="match status" value="1"/>
</dbReference>
<dbReference type="OrthoDB" id="9808735at2"/>
<dbReference type="NCBIfam" id="NF008751">
    <property type="entry name" value="PRK11784.1-3"/>
    <property type="match status" value="1"/>
</dbReference>
<feature type="domain" description="Rhodanese" evidence="3">
    <location>
        <begin position="14"/>
        <end position="137"/>
    </location>
</feature>
<gene>
    <name evidence="2" type="primary">selU</name>
    <name evidence="4" type="ORF">OO7_09465</name>
</gene>
<keyword evidence="1 2" id="KW-0711">Selenium</keyword>
<proteinExistence type="inferred from homology"/>
<name>K8WAB3_9GAMM</name>